<dbReference type="Pfam" id="PF02872">
    <property type="entry name" value="5_nucleotid_C"/>
    <property type="match status" value="1"/>
</dbReference>
<keyword evidence="1 3" id="KW-0732">Signal</keyword>
<dbReference type="InterPro" id="IPR008334">
    <property type="entry name" value="5'-Nucleotdase_C"/>
</dbReference>
<reference evidence="8" key="1">
    <citation type="submission" date="2019-03" db="EMBL/GenBank/DDBJ databases">
        <title>Weissella sp. 26KH-42 Genome sequencing.</title>
        <authorList>
            <person name="Heo J."/>
            <person name="Kim S.-J."/>
            <person name="Kim J.-S."/>
            <person name="Hong S.-B."/>
            <person name="Kwon S.-W."/>
        </authorList>
    </citation>
    <scope>NUCLEOTIDE SEQUENCE [LARGE SCALE GENOMIC DNA]</scope>
    <source>
        <strain evidence="8">26KH-42</strain>
    </source>
</reference>
<keyword evidence="8" id="KW-1185">Reference proteome</keyword>
<dbReference type="Proteomes" id="UP000292886">
    <property type="component" value="Chromosome"/>
</dbReference>
<keyword evidence="2" id="KW-0175">Coiled coil</keyword>
<dbReference type="GO" id="GO:0030288">
    <property type="term" value="C:outer membrane-bounded periplasmic space"/>
    <property type="evidence" value="ECO:0007669"/>
    <property type="project" value="TreeGrafter"/>
</dbReference>
<sequence>MRLFSNILRSVAVASLLLSATPIASFADSSSTGSDLAPAADKLVPTSDAKVQTAGPQYAPLDPAKYSDDIPVQILGFNDFHGALNVSGNSATIPNAADILAGNAGTKYSNTGTAPRLAAYLDKASSGFAAAHPNAATTNSIRVEAGDLVGASPASSAFLQDEPSVNIANAMGIQIATLGNHEFDEGLGEFNRIATAGNPASATQNNDLIADYNQTGLGADVVIANVTNKEASAEFGAKDAIPFGWKPYTIKEVKNADGTTAKVGFIGILTTDMPNLTLVANYGSFNYLDPADTIAKYSAELQAQGVKAIVVMGHTALGMTKDASGKFVPQEDTVDIMNKLNKQDPDNSVDLYVAGHSHEYANGIIKSANGNETHVVQALNQSKAFDDFVGYIDPKTQDFDNNATANVYPVLNATDDPSLTAADGSYLSASANKVKGIVTDAESRVANTVNRQLVHVADGQTISKAQNSLGESVVGDIVADGQLAQSNKVLAAQGSAKKVDFAMTNIGGVRLDLQTNAAGYITYGAVAAVQPFGNIVDVVEMTGAQIRQVLNQNFKAENRNLQFAGLKYTVDTAEFAKSVVAGGLDTNGKQVTAVKDIYTNAGQKLDENKTYNVAINDFLWGGGDGYSGFKGTQLVESVGVDTDFFSTYFSDMATSGKDFTAPTAGRILDANGAAALSLQIASLQADLDAAKQANADAQSKLAAATVAADKAAKDAQAKLDAAAAVLAATKKADAATLAKVQAQLATANAAVKKANTATKKVTKKAVVLKAVKASHKTTKVTGTATKKATIKLYDAKTGKKLGSAKASKTNGKFTIKLHKKLKKGTKIKLVASNSTAKKTLVKKVA</sequence>
<dbReference type="GO" id="GO:0009166">
    <property type="term" value="P:nucleotide catabolic process"/>
    <property type="evidence" value="ECO:0007669"/>
    <property type="project" value="InterPro"/>
</dbReference>
<accession>A0A4P6YTY5</accession>
<dbReference type="InterPro" id="IPR006179">
    <property type="entry name" value="5_nucleotidase/apyrase"/>
</dbReference>
<protein>
    <submittedName>
        <fullName evidence="7">Bifunctional metallophosphatase/5'-nucleotidase</fullName>
    </submittedName>
</protein>
<evidence type="ECO:0000259" key="6">
    <source>
        <dbReference type="Pfam" id="PF17936"/>
    </source>
</evidence>
<evidence type="ECO:0000259" key="5">
    <source>
        <dbReference type="Pfam" id="PF02872"/>
    </source>
</evidence>
<feature type="domain" description="Calcineurin-like phosphoesterase" evidence="4">
    <location>
        <begin position="74"/>
        <end position="360"/>
    </location>
</feature>
<dbReference type="GO" id="GO:0008768">
    <property type="term" value="F:UDP-sugar diphosphatase activity"/>
    <property type="evidence" value="ECO:0007669"/>
    <property type="project" value="TreeGrafter"/>
</dbReference>
<feature type="chain" id="PRO_5038752567" evidence="3">
    <location>
        <begin position="27"/>
        <end position="845"/>
    </location>
</feature>
<dbReference type="KEGG" id="wei:EQG49_06470"/>
<dbReference type="PANTHER" id="PTHR11575:SF24">
    <property type="entry name" value="5'-NUCLEOTIDASE"/>
    <property type="match status" value="1"/>
</dbReference>
<evidence type="ECO:0000256" key="3">
    <source>
        <dbReference type="SAM" id="SignalP"/>
    </source>
</evidence>
<organism evidence="7 8">
    <name type="scientific">Periweissella cryptocerci</name>
    <dbReference type="NCBI Taxonomy" id="2506420"/>
    <lineage>
        <taxon>Bacteria</taxon>
        <taxon>Bacillati</taxon>
        <taxon>Bacillota</taxon>
        <taxon>Bacilli</taxon>
        <taxon>Lactobacillales</taxon>
        <taxon>Lactobacillaceae</taxon>
        <taxon>Periweissella</taxon>
    </lineage>
</organism>
<dbReference type="AlphaFoldDB" id="A0A4P6YTY5"/>
<dbReference type="Pfam" id="PF00149">
    <property type="entry name" value="Metallophos"/>
    <property type="match status" value="1"/>
</dbReference>
<evidence type="ECO:0000256" key="2">
    <source>
        <dbReference type="SAM" id="Coils"/>
    </source>
</evidence>
<evidence type="ECO:0000313" key="7">
    <source>
        <dbReference type="EMBL" id="QBO36127.1"/>
    </source>
</evidence>
<dbReference type="OrthoDB" id="9801679at2"/>
<dbReference type="EMBL" id="CP037940">
    <property type="protein sequence ID" value="QBO36127.1"/>
    <property type="molecule type" value="Genomic_DNA"/>
</dbReference>
<dbReference type="RefSeq" id="WP_133363205.1">
    <property type="nucleotide sequence ID" value="NZ_CP037940.1"/>
</dbReference>
<dbReference type="Gene3D" id="3.60.21.10">
    <property type="match status" value="1"/>
</dbReference>
<dbReference type="InterPro" id="IPR004843">
    <property type="entry name" value="Calcineurin-like_PHP"/>
</dbReference>
<name>A0A4P6YTY5_9LACO</name>
<feature type="domain" description="5'-Nucleotidase C-terminal" evidence="5">
    <location>
        <begin position="460"/>
        <end position="630"/>
    </location>
</feature>
<evidence type="ECO:0000313" key="8">
    <source>
        <dbReference type="Proteomes" id="UP000292886"/>
    </source>
</evidence>
<dbReference type="PRINTS" id="PR01607">
    <property type="entry name" value="APYRASEFAMLY"/>
</dbReference>
<evidence type="ECO:0000259" key="4">
    <source>
        <dbReference type="Pfam" id="PF00149"/>
    </source>
</evidence>
<feature type="domain" description="Bacterial Ig" evidence="6">
    <location>
        <begin position="769"/>
        <end position="836"/>
    </location>
</feature>
<evidence type="ECO:0000256" key="1">
    <source>
        <dbReference type="ARBA" id="ARBA00022729"/>
    </source>
</evidence>
<dbReference type="SUPFAM" id="SSF55816">
    <property type="entry name" value="5'-nucleotidase (syn. UDP-sugar hydrolase), C-terminal domain"/>
    <property type="match status" value="1"/>
</dbReference>
<dbReference type="PANTHER" id="PTHR11575">
    <property type="entry name" value="5'-NUCLEOTIDASE-RELATED"/>
    <property type="match status" value="1"/>
</dbReference>
<dbReference type="SUPFAM" id="SSF56300">
    <property type="entry name" value="Metallo-dependent phosphatases"/>
    <property type="match status" value="1"/>
</dbReference>
<feature type="coiled-coil region" evidence="2">
    <location>
        <begin position="673"/>
        <end position="707"/>
    </location>
</feature>
<feature type="signal peptide" evidence="3">
    <location>
        <begin position="1"/>
        <end position="26"/>
    </location>
</feature>
<proteinExistence type="predicted"/>
<gene>
    <name evidence="7" type="ORF">EQG49_06470</name>
</gene>
<dbReference type="GO" id="GO:0008253">
    <property type="term" value="F:5'-nucleotidase activity"/>
    <property type="evidence" value="ECO:0007669"/>
    <property type="project" value="TreeGrafter"/>
</dbReference>
<dbReference type="InterPro" id="IPR041498">
    <property type="entry name" value="Big_6"/>
</dbReference>
<dbReference type="InterPro" id="IPR029052">
    <property type="entry name" value="Metallo-depent_PP-like"/>
</dbReference>
<dbReference type="Gene3D" id="3.90.780.10">
    <property type="entry name" value="5'-Nucleotidase, C-terminal domain"/>
    <property type="match status" value="1"/>
</dbReference>
<dbReference type="InterPro" id="IPR036907">
    <property type="entry name" value="5'-Nucleotdase_C_sf"/>
</dbReference>
<dbReference type="Pfam" id="PF17936">
    <property type="entry name" value="Big_6"/>
    <property type="match status" value="1"/>
</dbReference>